<keyword evidence="3" id="KW-1185">Reference proteome</keyword>
<feature type="region of interest" description="Disordered" evidence="1">
    <location>
        <begin position="401"/>
        <end position="570"/>
    </location>
</feature>
<proteinExistence type="predicted"/>
<feature type="compositionally biased region" description="Basic and acidic residues" evidence="1">
    <location>
        <begin position="502"/>
        <end position="520"/>
    </location>
</feature>
<sequence length="750" mass="81169">MASDASASGDDTTVTPYGRDLLRAEEEEEKEEEEEEEEEEEFSLQSERRKLSMPFTIVYTLNLAPGYHVLTPQRLIPASLTDVIRSSSCPGGDRGGGYVGIGADGTCQNQDFLTNLLVYQYLSGSIPGGPSSSHPQLAALLGSQGPATTTVTRVSKTVTTLSVDVAPTTQFTTSTTSYVTTITSVESKVIPVIFRGSKITTTITESNEEVITATEYFTESSVFQPSIVQTLPVHITLTETRTRGLNGQYSVFDVTLGATSVVHEPTTTSTLDLDATGLDLANLDLSQLDLTSLTGGLQGPDIDSQMLAALSSLLQNYDEQAGGDPFSDSTTSSSPSSSSSSGSSSGSNGGVRNFRGPPSRNRNTGASRFSEPQDYTDYEDPVEETPKFNVLRGFTLSDRVASVTSGGSSSSSTGRAATDTRYSKFHRKERVDTNGISTTESSPRENERFSASNRRRTFSRTSDQRRPATIGSSGRAPSTRFVPAVESQYFDEETPSFRPFGQRRDREISTRRRGNLEDRGSSSPPRSRSMPRPRVTTNSIPPIGGIRQEDRSKVPVKPPETPEPSPVGGGLSTVLTMYISGSEPGQFHTRVQTILLRSLGSSRRRRNVNEQPMTKLYSSTATTVSSTSTRIPEMPPVTDPQKIVNLLKTLDPNQVRQMLHSLQKWVDFYSQEVLDESENEILPELTSSLSMESSEVESSATTALPSSPSLLAGVPRASNLCPAPPTFTTTVYRTIVVTSGAEVEVSDIKF</sequence>
<feature type="compositionally biased region" description="Polar residues" evidence="1">
    <location>
        <begin position="1"/>
        <end position="15"/>
    </location>
</feature>
<protein>
    <submittedName>
        <fullName evidence="2">Putative cell wall protein DAN4-like 1</fullName>
    </submittedName>
</protein>
<feature type="region of interest" description="Disordered" evidence="1">
    <location>
        <begin position="616"/>
        <end position="637"/>
    </location>
</feature>
<comment type="caution">
    <text evidence="2">The sequence shown here is derived from an EMBL/GenBank/DDBJ whole genome shotgun (WGS) entry which is preliminary data.</text>
</comment>
<accession>A0A8J5NCT8</accession>
<feature type="compositionally biased region" description="Acidic residues" evidence="1">
    <location>
        <begin position="25"/>
        <end position="42"/>
    </location>
</feature>
<feature type="compositionally biased region" description="Low complexity" evidence="1">
    <location>
        <begin position="618"/>
        <end position="629"/>
    </location>
</feature>
<dbReference type="AlphaFoldDB" id="A0A8J5NCT8"/>
<feature type="compositionally biased region" description="Pro residues" evidence="1">
    <location>
        <begin position="556"/>
        <end position="565"/>
    </location>
</feature>
<feature type="region of interest" description="Disordered" evidence="1">
    <location>
        <begin position="318"/>
        <end position="381"/>
    </location>
</feature>
<evidence type="ECO:0000313" key="2">
    <source>
        <dbReference type="EMBL" id="KAG7177244.1"/>
    </source>
</evidence>
<feature type="compositionally biased region" description="Low complexity" evidence="1">
    <location>
        <begin position="521"/>
        <end position="534"/>
    </location>
</feature>
<feature type="region of interest" description="Disordered" evidence="1">
    <location>
        <begin position="1"/>
        <end position="47"/>
    </location>
</feature>
<reference evidence="2" key="1">
    <citation type="journal article" date="2021" name="Sci. Adv.">
        <title>The American lobster genome reveals insights on longevity, neural, and immune adaptations.</title>
        <authorList>
            <person name="Polinski J.M."/>
            <person name="Zimin A.V."/>
            <person name="Clark K.F."/>
            <person name="Kohn A.B."/>
            <person name="Sadowski N."/>
            <person name="Timp W."/>
            <person name="Ptitsyn A."/>
            <person name="Khanna P."/>
            <person name="Romanova D.Y."/>
            <person name="Williams P."/>
            <person name="Greenwood S.J."/>
            <person name="Moroz L.L."/>
            <person name="Walt D.R."/>
            <person name="Bodnar A.G."/>
        </authorList>
    </citation>
    <scope>NUCLEOTIDE SEQUENCE</scope>
    <source>
        <strain evidence="2">GMGI-L3</strain>
    </source>
</reference>
<organism evidence="2 3">
    <name type="scientific">Homarus americanus</name>
    <name type="common">American lobster</name>
    <dbReference type="NCBI Taxonomy" id="6706"/>
    <lineage>
        <taxon>Eukaryota</taxon>
        <taxon>Metazoa</taxon>
        <taxon>Ecdysozoa</taxon>
        <taxon>Arthropoda</taxon>
        <taxon>Crustacea</taxon>
        <taxon>Multicrustacea</taxon>
        <taxon>Malacostraca</taxon>
        <taxon>Eumalacostraca</taxon>
        <taxon>Eucarida</taxon>
        <taxon>Decapoda</taxon>
        <taxon>Pleocyemata</taxon>
        <taxon>Astacidea</taxon>
        <taxon>Nephropoidea</taxon>
        <taxon>Nephropidae</taxon>
        <taxon>Homarus</taxon>
    </lineage>
</organism>
<evidence type="ECO:0000256" key="1">
    <source>
        <dbReference type="SAM" id="MobiDB-lite"/>
    </source>
</evidence>
<gene>
    <name evidence="2" type="ORF">Hamer_G000513</name>
</gene>
<feature type="compositionally biased region" description="Low complexity" evidence="1">
    <location>
        <begin position="401"/>
        <end position="417"/>
    </location>
</feature>
<evidence type="ECO:0000313" key="3">
    <source>
        <dbReference type="Proteomes" id="UP000747542"/>
    </source>
</evidence>
<feature type="compositionally biased region" description="Low complexity" evidence="1">
    <location>
        <begin position="322"/>
        <end position="356"/>
    </location>
</feature>
<dbReference type="EMBL" id="JAHLQT010002534">
    <property type="protein sequence ID" value="KAG7177244.1"/>
    <property type="molecule type" value="Genomic_DNA"/>
</dbReference>
<dbReference type="Proteomes" id="UP000747542">
    <property type="component" value="Unassembled WGS sequence"/>
</dbReference>
<name>A0A8J5NCT8_HOMAM</name>